<accession>A0AAD3P836</accession>
<evidence type="ECO:0000313" key="3">
    <source>
        <dbReference type="Proteomes" id="UP001279734"/>
    </source>
</evidence>
<dbReference type="Proteomes" id="UP001279734">
    <property type="component" value="Unassembled WGS sequence"/>
</dbReference>
<dbReference type="AlphaFoldDB" id="A0AAD3P836"/>
<protein>
    <submittedName>
        <fullName evidence="2">Uncharacterized protein</fullName>
    </submittedName>
</protein>
<comment type="caution">
    <text evidence="2">The sequence shown here is derived from an EMBL/GenBank/DDBJ whole genome shotgun (WGS) entry which is preliminary data.</text>
</comment>
<evidence type="ECO:0000256" key="1">
    <source>
        <dbReference type="SAM" id="MobiDB-lite"/>
    </source>
</evidence>
<gene>
    <name evidence="2" type="ORF">Nepgr_002584</name>
</gene>
<keyword evidence="3" id="KW-1185">Reference proteome</keyword>
<name>A0AAD3P836_NEPGR</name>
<proteinExistence type="predicted"/>
<organism evidence="2 3">
    <name type="scientific">Nepenthes gracilis</name>
    <name type="common">Slender pitcher plant</name>
    <dbReference type="NCBI Taxonomy" id="150966"/>
    <lineage>
        <taxon>Eukaryota</taxon>
        <taxon>Viridiplantae</taxon>
        <taxon>Streptophyta</taxon>
        <taxon>Embryophyta</taxon>
        <taxon>Tracheophyta</taxon>
        <taxon>Spermatophyta</taxon>
        <taxon>Magnoliopsida</taxon>
        <taxon>eudicotyledons</taxon>
        <taxon>Gunneridae</taxon>
        <taxon>Pentapetalae</taxon>
        <taxon>Caryophyllales</taxon>
        <taxon>Nepenthaceae</taxon>
        <taxon>Nepenthes</taxon>
    </lineage>
</organism>
<reference evidence="2" key="1">
    <citation type="submission" date="2023-05" db="EMBL/GenBank/DDBJ databases">
        <title>Nepenthes gracilis genome sequencing.</title>
        <authorList>
            <person name="Fukushima K."/>
        </authorList>
    </citation>
    <scope>NUCLEOTIDE SEQUENCE</scope>
    <source>
        <strain evidence="2">SING2019-196</strain>
    </source>
</reference>
<feature type="region of interest" description="Disordered" evidence="1">
    <location>
        <begin position="69"/>
        <end position="90"/>
    </location>
</feature>
<dbReference type="EMBL" id="BSYO01000002">
    <property type="protein sequence ID" value="GMH00745.1"/>
    <property type="molecule type" value="Genomic_DNA"/>
</dbReference>
<evidence type="ECO:0000313" key="2">
    <source>
        <dbReference type="EMBL" id="GMH00745.1"/>
    </source>
</evidence>
<sequence length="108" mass="11930">MAGVGRVLDRAEIQTKNHIRPGGRVRYMMGLNPIIVLPDLIQDKRPGSGENIAELPKLGAIEDSPQYRGGVILSSPTTTREGTESAKGIGYNRDFRSKSREWTVAFDF</sequence>